<evidence type="ECO:0000313" key="4">
    <source>
        <dbReference type="Proteomes" id="UP000635477"/>
    </source>
</evidence>
<name>A0A8H4UH25_9HYPO</name>
<dbReference type="Gene3D" id="2.70.50.70">
    <property type="match status" value="1"/>
</dbReference>
<sequence>MKPFGVFTTALALAGLTQSHMEMTYPPPFKSKYNPYSGWDIDYSMTSPLAGDGSDFPCKGYQSLMGTAAGAPTVTWNAGQEFNMTIAGGAPHGGGSCQASLSFDRARTWTVIKSYIGNCPLAPSSSFRFTLPVDTPAGVALFAWTWFNKIGNREMYMNCAAITVNAGRGTPSTPLSMRPAMFAANVGNGCGTTEMTDLMFPNPGPDVDSMSSNTRPPVGQCPAGPGAQITTSTKPIVVSTTKTTSTKQTTTTKKTTSSTTQAPANPTTKPGGVFITVPTSSIKTTLKPTTTLKTTSKPTPTGAVTGVIAPGTPCSPEGYWNCHREAKSFQRCASGTWSVVMSVAPGTKCRPGQSMEFVVEFA</sequence>
<keyword evidence="2" id="KW-0732">Signal</keyword>
<organism evidence="3 4">
    <name type="scientific">Fusarium zealandicum</name>
    <dbReference type="NCBI Taxonomy" id="1053134"/>
    <lineage>
        <taxon>Eukaryota</taxon>
        <taxon>Fungi</taxon>
        <taxon>Dikarya</taxon>
        <taxon>Ascomycota</taxon>
        <taxon>Pezizomycotina</taxon>
        <taxon>Sordariomycetes</taxon>
        <taxon>Hypocreomycetidae</taxon>
        <taxon>Hypocreales</taxon>
        <taxon>Nectriaceae</taxon>
        <taxon>Fusarium</taxon>
        <taxon>Fusarium staphyleae species complex</taxon>
    </lineage>
</organism>
<evidence type="ECO:0000256" key="1">
    <source>
        <dbReference type="SAM" id="MobiDB-lite"/>
    </source>
</evidence>
<dbReference type="Proteomes" id="UP000635477">
    <property type="component" value="Unassembled WGS sequence"/>
</dbReference>
<proteinExistence type="predicted"/>
<accession>A0A8H4UH25</accession>
<gene>
    <name evidence="3" type="ORF">FZEAL_7075</name>
</gene>
<evidence type="ECO:0000313" key="3">
    <source>
        <dbReference type="EMBL" id="KAF4976237.1"/>
    </source>
</evidence>
<feature type="signal peptide" evidence="2">
    <location>
        <begin position="1"/>
        <end position="19"/>
    </location>
</feature>
<comment type="caution">
    <text evidence="3">The sequence shown here is derived from an EMBL/GenBank/DDBJ whole genome shotgun (WGS) entry which is preliminary data.</text>
</comment>
<feature type="chain" id="PRO_5034152720" description="Spore coat protein SP96" evidence="2">
    <location>
        <begin position="20"/>
        <end position="362"/>
    </location>
</feature>
<dbReference type="OrthoDB" id="2342176at2759"/>
<reference evidence="3" key="2">
    <citation type="submission" date="2020-05" db="EMBL/GenBank/DDBJ databases">
        <authorList>
            <person name="Kim H.-S."/>
            <person name="Proctor R.H."/>
            <person name="Brown D.W."/>
        </authorList>
    </citation>
    <scope>NUCLEOTIDE SEQUENCE</scope>
    <source>
        <strain evidence="3">NRRL 22465</strain>
    </source>
</reference>
<dbReference type="PANTHER" id="PTHR36182:SF1">
    <property type="entry name" value="PROTEIN, PUTATIVE (AFU_ORTHOLOGUE AFUA_6G10930)-RELATED"/>
    <property type="match status" value="1"/>
</dbReference>
<dbReference type="PANTHER" id="PTHR36182">
    <property type="entry name" value="PROTEIN, PUTATIVE (AFU_ORTHOLOGUE AFUA_6G10930)-RELATED"/>
    <property type="match status" value="1"/>
</dbReference>
<feature type="compositionally biased region" description="Low complexity" evidence="1">
    <location>
        <begin position="229"/>
        <end position="264"/>
    </location>
</feature>
<evidence type="ECO:0000256" key="2">
    <source>
        <dbReference type="SAM" id="SignalP"/>
    </source>
</evidence>
<feature type="region of interest" description="Disordered" evidence="1">
    <location>
        <begin position="208"/>
        <end position="273"/>
    </location>
</feature>
<protein>
    <recommendedName>
        <fullName evidence="5">Spore coat protein SP96</fullName>
    </recommendedName>
</protein>
<dbReference type="AlphaFoldDB" id="A0A8H4UH25"/>
<keyword evidence="4" id="KW-1185">Reference proteome</keyword>
<evidence type="ECO:0008006" key="5">
    <source>
        <dbReference type="Google" id="ProtNLM"/>
    </source>
</evidence>
<reference evidence="3" key="1">
    <citation type="journal article" date="2020" name="BMC Genomics">
        <title>Correction to: Identification and distribution of gene clusters required for synthesis of sphingolipid metabolism inhibitors in diverse species of the filamentous fungus Fusarium.</title>
        <authorList>
            <person name="Kim H.S."/>
            <person name="Lohmar J.M."/>
            <person name="Busman M."/>
            <person name="Brown D.W."/>
            <person name="Naumann T.A."/>
            <person name="Divon H.H."/>
            <person name="Lysoe E."/>
            <person name="Uhlig S."/>
            <person name="Proctor R.H."/>
        </authorList>
    </citation>
    <scope>NUCLEOTIDE SEQUENCE</scope>
    <source>
        <strain evidence="3">NRRL 22465</strain>
    </source>
</reference>
<dbReference type="EMBL" id="JABEYC010000559">
    <property type="protein sequence ID" value="KAF4976237.1"/>
    <property type="molecule type" value="Genomic_DNA"/>
</dbReference>